<accession>A0A6B4ZQI6</accession>
<name>A0A6B4ZQI6_CLOBO</name>
<proteinExistence type="predicted"/>
<dbReference type="Proteomes" id="UP000472521">
    <property type="component" value="Unassembled WGS sequence"/>
</dbReference>
<reference evidence="2 3" key="1">
    <citation type="submission" date="2019-04" db="EMBL/GenBank/DDBJ databases">
        <title>Genome sequencing of Clostridium botulinum Groups I-IV and Clostridium butyricum.</title>
        <authorList>
            <person name="Brunt J."/>
            <person name="Van Vliet A.H.M."/>
            <person name="Stringer S.C."/>
            <person name="Carter A.T."/>
            <person name="Peck M.W."/>
        </authorList>
    </citation>
    <scope>NUCLEOTIDE SEQUENCE [LARGE SCALE GENOMIC DNA]</scope>
    <source>
        <strain evidence="2 3">IFR 18/054</strain>
    </source>
</reference>
<feature type="compositionally biased region" description="Basic residues" evidence="1">
    <location>
        <begin position="25"/>
        <end position="37"/>
    </location>
</feature>
<organism evidence="2 3">
    <name type="scientific">Clostridium botulinum</name>
    <dbReference type="NCBI Taxonomy" id="1491"/>
    <lineage>
        <taxon>Bacteria</taxon>
        <taxon>Bacillati</taxon>
        <taxon>Bacillota</taxon>
        <taxon>Clostridia</taxon>
        <taxon>Eubacteriales</taxon>
        <taxon>Clostridiaceae</taxon>
        <taxon>Clostridium</taxon>
    </lineage>
</organism>
<protein>
    <submittedName>
        <fullName evidence="2">Uncharacterized protein</fullName>
    </submittedName>
</protein>
<sequence>MRGGRLKVGKIIETQQQGIHNQLNRNRKQNKKKSRRGKKEENLSFSHVMDLMNYDSYCRGKGGRIKQRTWGK</sequence>
<comment type="caution">
    <text evidence="2">The sequence shown here is derived from an EMBL/GenBank/DDBJ whole genome shotgun (WGS) entry which is preliminary data.</text>
</comment>
<feature type="region of interest" description="Disordered" evidence="1">
    <location>
        <begin position="1"/>
        <end position="44"/>
    </location>
</feature>
<evidence type="ECO:0000256" key="1">
    <source>
        <dbReference type="SAM" id="MobiDB-lite"/>
    </source>
</evidence>
<gene>
    <name evidence="2" type="ORF">FCV25_17020</name>
</gene>
<evidence type="ECO:0000313" key="2">
    <source>
        <dbReference type="EMBL" id="NFF03418.1"/>
    </source>
</evidence>
<evidence type="ECO:0000313" key="3">
    <source>
        <dbReference type="Proteomes" id="UP000472521"/>
    </source>
</evidence>
<dbReference type="EMBL" id="SWND01000013">
    <property type="protein sequence ID" value="NFF03418.1"/>
    <property type="molecule type" value="Genomic_DNA"/>
</dbReference>
<dbReference type="AlphaFoldDB" id="A0A6B4ZQI6"/>